<keyword evidence="2" id="KW-0677">Repeat</keyword>
<organism evidence="3 4">
    <name type="scientific">Alsobacter soli</name>
    <dbReference type="NCBI Taxonomy" id="2109933"/>
    <lineage>
        <taxon>Bacteria</taxon>
        <taxon>Pseudomonadati</taxon>
        <taxon>Pseudomonadota</taxon>
        <taxon>Alphaproteobacteria</taxon>
        <taxon>Hyphomicrobiales</taxon>
        <taxon>Alsobacteraceae</taxon>
        <taxon>Alsobacter</taxon>
    </lineage>
</organism>
<dbReference type="AlphaFoldDB" id="A0A2T1HP36"/>
<reference evidence="4" key="1">
    <citation type="submission" date="2018-03" db="EMBL/GenBank/DDBJ databases">
        <authorList>
            <person name="Sun L."/>
            <person name="Liu H."/>
            <person name="Chen W."/>
            <person name="Huang K."/>
            <person name="Liu W."/>
            <person name="Gao X."/>
        </authorList>
    </citation>
    <scope>NUCLEOTIDE SEQUENCE [LARGE SCALE GENOMIC DNA]</scope>
    <source>
        <strain evidence="4">SH9</strain>
    </source>
</reference>
<evidence type="ECO:0008006" key="5">
    <source>
        <dbReference type="Google" id="ProtNLM"/>
    </source>
</evidence>
<dbReference type="SUPFAM" id="SSF63829">
    <property type="entry name" value="Calcium-dependent phosphotriesterase"/>
    <property type="match status" value="1"/>
</dbReference>
<dbReference type="Proteomes" id="UP000239772">
    <property type="component" value="Unassembled WGS sequence"/>
</dbReference>
<accession>A0A2T1HP36</accession>
<name>A0A2T1HP36_9HYPH</name>
<dbReference type="InterPro" id="IPR015943">
    <property type="entry name" value="WD40/YVTN_repeat-like_dom_sf"/>
</dbReference>
<dbReference type="PANTHER" id="PTHR19857">
    <property type="entry name" value="MITOCHONDRIAL DIVISION PROTEIN 1-RELATED"/>
    <property type="match status" value="1"/>
</dbReference>
<dbReference type="InterPro" id="IPR051179">
    <property type="entry name" value="WD_repeat_multifunction"/>
</dbReference>
<dbReference type="OrthoDB" id="9814620at2"/>
<keyword evidence="1" id="KW-0853">WD repeat</keyword>
<evidence type="ECO:0000256" key="2">
    <source>
        <dbReference type="ARBA" id="ARBA00022737"/>
    </source>
</evidence>
<evidence type="ECO:0000256" key="1">
    <source>
        <dbReference type="ARBA" id="ARBA00022574"/>
    </source>
</evidence>
<keyword evidence="4" id="KW-1185">Reference proteome</keyword>
<dbReference type="PANTHER" id="PTHR19857:SF8">
    <property type="entry name" value="ANGIO-ASSOCIATED MIGRATORY CELL PROTEIN"/>
    <property type="match status" value="1"/>
</dbReference>
<evidence type="ECO:0000313" key="3">
    <source>
        <dbReference type="EMBL" id="PSC03425.1"/>
    </source>
</evidence>
<gene>
    <name evidence="3" type="ORF">SLNSH_18705</name>
</gene>
<proteinExistence type="predicted"/>
<dbReference type="SMART" id="SM00320">
    <property type="entry name" value="WD40"/>
    <property type="match status" value="5"/>
</dbReference>
<protein>
    <recommendedName>
        <fullName evidence="5">Anaphase-promoting complex subunit 4 WD40 domain-containing protein</fullName>
    </recommendedName>
</protein>
<dbReference type="RefSeq" id="WP_106338686.1">
    <property type="nucleotide sequence ID" value="NZ_PVZS01000025.1"/>
</dbReference>
<sequence>MSSPTPSITSLTQFVVEHAAGEHVVAAAFLKQTPTLALADGSVLLIVGEGAARKVEAHPDAGILTAASDGAALVTGGDDGRVVRTTADGATEEVGNSKGRWIDALAVSPSGALAWAAGKIVTARDDKGRLRTWQAPSTPQGLCFAPKGYRVAVSHYNGVSLWFPNTEAEPEKLEWKGSHLDVTWSADGRFVVTSMQENSLHGWRLPEKADMRMTGYPSKTRSFSWSHDGNWLATSGADAAIVWPFSSKEGPMGKPPRECGIRPAKVSRVAFHPGALVLAVGYEDGFILLVRLNDGAELLVRKADPERGAVTALAWDKRGKHLVFGTEGGAAGVLTLPA</sequence>
<dbReference type="InterPro" id="IPR001680">
    <property type="entry name" value="WD40_rpt"/>
</dbReference>
<dbReference type="EMBL" id="PVZS01000025">
    <property type="protein sequence ID" value="PSC03425.1"/>
    <property type="molecule type" value="Genomic_DNA"/>
</dbReference>
<comment type="caution">
    <text evidence="3">The sequence shown here is derived from an EMBL/GenBank/DDBJ whole genome shotgun (WGS) entry which is preliminary data.</text>
</comment>
<dbReference type="Gene3D" id="2.130.10.10">
    <property type="entry name" value="YVTN repeat-like/Quinoprotein amine dehydrogenase"/>
    <property type="match status" value="2"/>
</dbReference>
<evidence type="ECO:0000313" key="4">
    <source>
        <dbReference type="Proteomes" id="UP000239772"/>
    </source>
</evidence>
<dbReference type="Pfam" id="PF00400">
    <property type="entry name" value="WD40"/>
    <property type="match status" value="1"/>
</dbReference>